<dbReference type="InterPro" id="IPR000629">
    <property type="entry name" value="RNA-helicase_DEAD-box_CS"/>
</dbReference>
<keyword evidence="1 6" id="KW-0547">Nucleotide-binding</keyword>
<comment type="similarity">
    <text evidence="6">Belongs to the DEAD box helicase family.</text>
</comment>
<dbReference type="Pfam" id="PF00271">
    <property type="entry name" value="Helicase_C"/>
    <property type="match status" value="1"/>
</dbReference>
<keyword evidence="11" id="KW-1185">Reference proteome</keyword>
<dbReference type="Proteomes" id="UP000053201">
    <property type="component" value="Unassembled WGS sequence"/>
</dbReference>
<dbReference type="InterPro" id="IPR011545">
    <property type="entry name" value="DEAD/DEAH_box_helicase_dom"/>
</dbReference>
<dbReference type="Gene3D" id="3.40.50.300">
    <property type="entry name" value="P-loop containing nucleotide triphosphate hydrolases"/>
    <property type="match status" value="2"/>
</dbReference>
<protein>
    <recommendedName>
        <fullName evidence="6">ATP-dependent RNA helicase</fullName>
        <ecNumber evidence="6">3.6.4.13</ecNumber>
    </recommendedName>
</protein>
<dbReference type="InParanoid" id="A0A0L0HA72"/>
<evidence type="ECO:0000256" key="5">
    <source>
        <dbReference type="ARBA" id="ARBA00022884"/>
    </source>
</evidence>
<feature type="region of interest" description="Disordered" evidence="7">
    <location>
        <begin position="721"/>
        <end position="796"/>
    </location>
</feature>
<feature type="domain" description="Helicase C-terminal" evidence="9">
    <location>
        <begin position="526"/>
        <end position="702"/>
    </location>
</feature>
<evidence type="ECO:0000259" key="9">
    <source>
        <dbReference type="PROSITE" id="PS51194"/>
    </source>
</evidence>
<dbReference type="OrthoDB" id="3370at2759"/>
<keyword evidence="3 6" id="KW-0347">Helicase</keyword>
<dbReference type="eggNOG" id="KOG0350">
    <property type="taxonomic scope" value="Eukaryota"/>
</dbReference>
<dbReference type="CDD" id="cd18787">
    <property type="entry name" value="SF2_C_DEAD"/>
    <property type="match status" value="1"/>
</dbReference>
<evidence type="ECO:0000259" key="8">
    <source>
        <dbReference type="PROSITE" id="PS51192"/>
    </source>
</evidence>
<evidence type="ECO:0000256" key="3">
    <source>
        <dbReference type="ARBA" id="ARBA00022806"/>
    </source>
</evidence>
<sequence>MATADNHDPALRRRNYVKDASTSRGMARGSRESGMDAKLRSREEGQGGTSRKRPWEKTVESEVDTASLDLREPKARKKKRGGKHAKEKELKWKIAHGLVDADNQNVEAVNQGAVATLSGAFHPHNSDNNVNTALDDGVAASGGLSDATTSFSTQVKRSKPSKTAGLPAWISNPLTIPAQITKSSESDVADIRWGLSPRILARLREKDISHLFPVQMAVLPRLLKTRHSSASIPPGDICVSAPTGSGKTLAYALPIVEALLDRIIPRLRALVVLPTRDLAAQVKATFDMLLRGSDLRALLITGQTPFALEQQQLVASEAWEVATEEHGSGKVDIVVATPGRLMDHLRGTKGFTLRHLRYLVIDEADRLLNQSYQDWLTHVLAAAVAQPERNLADGIVSEFGEATSATCEPQLDENEFLLHKTATWRRSQIVDGKVSAAHSSIPSVHHYTPLQKLLFSATLTRNPAKIASLNLYDPVYIAVAPAGSASTDLQQETVVERLTTDARFVAPHTLSERMIVCTSAGEKPLMLLHLLCNLGLTGALVFTKSVEAAHRLAALLQLFSSSYEMPESSSEDESTEGGAVKEAKSASTIAQAFSSDLPPSERKRLLSSFRDGKLTALICSDVMARGMDLGESVKAVVNYDVPTRVKTYVHRIGRTARAGRVGVAYTILEDREVRWFKGEMAKVERSGSEKVEKLKVVSDDVEGLTAPYQKALAELGGLVKGNHVENEHPGGSSDSESDSSDNESDTSADEISGEDTVDSGSEESEEESGSPQGRGTDDTTEHSMINMDREVSVSDSRLLHENTGRLEAALKSAAEFVSSSGGTLNWWS</sequence>
<accession>A0A0L0HA72</accession>
<keyword evidence="2 6" id="KW-0378">Hydrolase</keyword>
<dbReference type="EMBL" id="KQ257462">
    <property type="protein sequence ID" value="KNC97916.1"/>
    <property type="molecule type" value="Genomic_DNA"/>
</dbReference>
<name>A0A0L0HA72_SPIPD</name>
<feature type="compositionally biased region" description="Basic residues" evidence="7">
    <location>
        <begin position="74"/>
        <end position="83"/>
    </location>
</feature>
<feature type="domain" description="Helicase ATP-binding" evidence="8">
    <location>
        <begin position="228"/>
        <end position="477"/>
    </location>
</feature>
<gene>
    <name evidence="10" type="ORF">SPPG_06906</name>
</gene>
<evidence type="ECO:0000313" key="11">
    <source>
        <dbReference type="Proteomes" id="UP000053201"/>
    </source>
</evidence>
<dbReference type="RefSeq" id="XP_016605956.1">
    <property type="nucleotide sequence ID" value="XM_016755098.1"/>
</dbReference>
<dbReference type="EC" id="3.6.4.13" evidence="6"/>
<dbReference type="AlphaFoldDB" id="A0A0L0HA72"/>
<reference evidence="10 11" key="1">
    <citation type="submission" date="2009-08" db="EMBL/GenBank/DDBJ databases">
        <title>The Genome Sequence of Spizellomyces punctatus strain DAOM BR117.</title>
        <authorList>
            <consortium name="The Broad Institute Genome Sequencing Platform"/>
            <person name="Russ C."/>
            <person name="Cuomo C."/>
            <person name="Shea T."/>
            <person name="Young S.K."/>
            <person name="Zeng Q."/>
            <person name="Koehrsen M."/>
            <person name="Haas B."/>
            <person name="Borodovsky M."/>
            <person name="Guigo R."/>
            <person name="Alvarado L."/>
            <person name="Berlin A."/>
            <person name="Bochicchio J."/>
            <person name="Borenstein D."/>
            <person name="Chapman S."/>
            <person name="Chen Z."/>
            <person name="Engels R."/>
            <person name="Freedman E."/>
            <person name="Gellesch M."/>
            <person name="Goldberg J."/>
            <person name="Griggs A."/>
            <person name="Gujja S."/>
            <person name="Heiman D."/>
            <person name="Hepburn T."/>
            <person name="Howarth C."/>
            <person name="Jen D."/>
            <person name="Larson L."/>
            <person name="Lewis B."/>
            <person name="Mehta T."/>
            <person name="Park D."/>
            <person name="Pearson M."/>
            <person name="Roberts A."/>
            <person name="Saif S."/>
            <person name="Shenoy N."/>
            <person name="Sisk P."/>
            <person name="Stolte C."/>
            <person name="Sykes S."/>
            <person name="Thomson T."/>
            <person name="Walk T."/>
            <person name="White J."/>
            <person name="Yandava C."/>
            <person name="Burger G."/>
            <person name="Gray M.W."/>
            <person name="Holland P.W.H."/>
            <person name="King N."/>
            <person name="Lang F.B.F."/>
            <person name="Roger A.J."/>
            <person name="Ruiz-Trillo I."/>
            <person name="Lander E."/>
            <person name="Nusbaum C."/>
        </authorList>
    </citation>
    <scope>NUCLEOTIDE SEQUENCE [LARGE SCALE GENOMIC DNA]</scope>
    <source>
        <strain evidence="10 11">DAOM BR117</strain>
    </source>
</reference>
<feature type="compositionally biased region" description="Basic and acidic residues" evidence="7">
    <location>
        <begin position="29"/>
        <end position="45"/>
    </location>
</feature>
<dbReference type="VEuPathDB" id="FungiDB:SPPG_06906"/>
<organism evidence="10 11">
    <name type="scientific">Spizellomyces punctatus (strain DAOM BR117)</name>
    <dbReference type="NCBI Taxonomy" id="645134"/>
    <lineage>
        <taxon>Eukaryota</taxon>
        <taxon>Fungi</taxon>
        <taxon>Fungi incertae sedis</taxon>
        <taxon>Chytridiomycota</taxon>
        <taxon>Chytridiomycota incertae sedis</taxon>
        <taxon>Chytridiomycetes</taxon>
        <taxon>Spizellomycetales</taxon>
        <taxon>Spizellomycetaceae</taxon>
        <taxon>Spizellomyces</taxon>
    </lineage>
</organism>
<dbReference type="PROSITE" id="PS00039">
    <property type="entry name" value="DEAD_ATP_HELICASE"/>
    <property type="match status" value="1"/>
</dbReference>
<dbReference type="FunCoup" id="A0A0L0HA72">
    <property type="interactions" value="747"/>
</dbReference>
<dbReference type="Pfam" id="PF00270">
    <property type="entry name" value="DEAD"/>
    <property type="match status" value="1"/>
</dbReference>
<dbReference type="InterPro" id="IPR001650">
    <property type="entry name" value="Helicase_C-like"/>
</dbReference>
<dbReference type="SMART" id="SM00490">
    <property type="entry name" value="HELICc"/>
    <property type="match status" value="1"/>
</dbReference>
<evidence type="ECO:0000256" key="6">
    <source>
        <dbReference type="RuleBase" id="RU365068"/>
    </source>
</evidence>
<dbReference type="GO" id="GO:0016787">
    <property type="term" value="F:hydrolase activity"/>
    <property type="evidence" value="ECO:0007669"/>
    <property type="project" value="UniProtKB-KW"/>
</dbReference>
<dbReference type="GO" id="GO:0005524">
    <property type="term" value="F:ATP binding"/>
    <property type="evidence" value="ECO:0007669"/>
    <property type="project" value="UniProtKB-UniRule"/>
</dbReference>
<keyword evidence="4 6" id="KW-0067">ATP-binding</keyword>
<feature type="region of interest" description="Disordered" evidence="7">
    <location>
        <begin position="1"/>
        <end position="87"/>
    </location>
</feature>
<dbReference type="STRING" id="645134.A0A0L0HA72"/>
<dbReference type="SUPFAM" id="SSF52540">
    <property type="entry name" value="P-loop containing nucleoside triphosphate hydrolases"/>
    <property type="match status" value="1"/>
</dbReference>
<evidence type="ECO:0000256" key="7">
    <source>
        <dbReference type="SAM" id="MobiDB-lite"/>
    </source>
</evidence>
<evidence type="ECO:0000256" key="2">
    <source>
        <dbReference type="ARBA" id="ARBA00022801"/>
    </source>
</evidence>
<feature type="compositionally biased region" description="Basic and acidic residues" evidence="7">
    <location>
        <begin position="775"/>
        <end position="796"/>
    </location>
</feature>
<dbReference type="PROSITE" id="PS51192">
    <property type="entry name" value="HELICASE_ATP_BIND_1"/>
    <property type="match status" value="1"/>
</dbReference>
<evidence type="ECO:0000313" key="10">
    <source>
        <dbReference type="EMBL" id="KNC97916.1"/>
    </source>
</evidence>
<dbReference type="InterPro" id="IPR014001">
    <property type="entry name" value="Helicase_ATP-bd"/>
</dbReference>
<dbReference type="PANTHER" id="PTHR24031">
    <property type="entry name" value="RNA HELICASE"/>
    <property type="match status" value="1"/>
</dbReference>
<dbReference type="PROSITE" id="PS51194">
    <property type="entry name" value="HELICASE_CTER"/>
    <property type="match status" value="1"/>
</dbReference>
<comment type="domain">
    <text evidence="6">The Q motif is unique to and characteristic of the DEAD box family of RNA helicases and controls ATP binding and hydrolysis.</text>
</comment>
<feature type="compositionally biased region" description="Acidic residues" evidence="7">
    <location>
        <begin position="735"/>
        <end position="768"/>
    </location>
</feature>
<comment type="function">
    <text evidence="6">RNA helicase.</text>
</comment>
<dbReference type="CDD" id="cd17956">
    <property type="entry name" value="DEADc_DDX51"/>
    <property type="match status" value="1"/>
</dbReference>
<dbReference type="OMA" id="NCCCGGT"/>
<dbReference type="GO" id="GO:0003723">
    <property type="term" value="F:RNA binding"/>
    <property type="evidence" value="ECO:0007669"/>
    <property type="project" value="UniProtKB-UniRule"/>
</dbReference>
<dbReference type="SMART" id="SM00487">
    <property type="entry name" value="DEXDc"/>
    <property type="match status" value="1"/>
</dbReference>
<keyword evidence="5 6" id="KW-0694">RNA-binding</keyword>
<feature type="compositionally biased region" description="Basic and acidic residues" evidence="7">
    <location>
        <begin position="1"/>
        <end position="11"/>
    </location>
</feature>
<comment type="catalytic activity">
    <reaction evidence="6">
        <text>ATP + H2O = ADP + phosphate + H(+)</text>
        <dbReference type="Rhea" id="RHEA:13065"/>
        <dbReference type="ChEBI" id="CHEBI:15377"/>
        <dbReference type="ChEBI" id="CHEBI:15378"/>
        <dbReference type="ChEBI" id="CHEBI:30616"/>
        <dbReference type="ChEBI" id="CHEBI:43474"/>
        <dbReference type="ChEBI" id="CHEBI:456216"/>
        <dbReference type="EC" id="3.6.4.13"/>
    </reaction>
</comment>
<proteinExistence type="inferred from homology"/>
<evidence type="ECO:0000256" key="4">
    <source>
        <dbReference type="ARBA" id="ARBA00022840"/>
    </source>
</evidence>
<dbReference type="InterPro" id="IPR027417">
    <property type="entry name" value="P-loop_NTPase"/>
</dbReference>
<dbReference type="GeneID" id="27690174"/>
<evidence type="ECO:0000256" key="1">
    <source>
        <dbReference type="ARBA" id="ARBA00022741"/>
    </source>
</evidence>
<dbReference type="GO" id="GO:0003724">
    <property type="term" value="F:RNA helicase activity"/>
    <property type="evidence" value="ECO:0007669"/>
    <property type="project" value="UniProtKB-EC"/>
</dbReference>